<evidence type="ECO:0000313" key="3">
    <source>
        <dbReference type="Proteomes" id="UP001642540"/>
    </source>
</evidence>
<evidence type="ECO:0000313" key="2">
    <source>
        <dbReference type="EMBL" id="CAL8098382.1"/>
    </source>
</evidence>
<keyword evidence="3" id="KW-1185">Reference proteome</keyword>
<feature type="region of interest" description="Disordered" evidence="1">
    <location>
        <begin position="69"/>
        <end position="146"/>
    </location>
</feature>
<dbReference type="EMBL" id="CAXLJM020000030">
    <property type="protein sequence ID" value="CAL8098382.1"/>
    <property type="molecule type" value="Genomic_DNA"/>
</dbReference>
<sequence>MEIKEALTEDQPSGVARQLLHSYHNTGFLIRADQAPVFFSDFLQAKEKEDNDLLGMLVDMEAERKRNIPVPELFPCKPAEEDEKMQEYTATEDEESEDDGDDEVEENKGGAWYIDMEAEESDGEEEESDDDFIHDDEEDSDLVMAT</sequence>
<evidence type="ECO:0000256" key="1">
    <source>
        <dbReference type="SAM" id="MobiDB-lite"/>
    </source>
</evidence>
<feature type="compositionally biased region" description="Acidic residues" evidence="1">
    <location>
        <begin position="80"/>
        <end position="105"/>
    </location>
</feature>
<accession>A0ABP1QCN3</accession>
<comment type="caution">
    <text evidence="2">The sequence shown here is derived from an EMBL/GenBank/DDBJ whole genome shotgun (WGS) entry which is preliminary data.</text>
</comment>
<dbReference type="Proteomes" id="UP001642540">
    <property type="component" value="Unassembled WGS sequence"/>
</dbReference>
<name>A0ABP1QCN3_9HEXA</name>
<proteinExistence type="predicted"/>
<protein>
    <submittedName>
        <fullName evidence="2">Uncharacterized protein</fullName>
    </submittedName>
</protein>
<feature type="compositionally biased region" description="Acidic residues" evidence="1">
    <location>
        <begin position="116"/>
        <end position="146"/>
    </location>
</feature>
<gene>
    <name evidence="2" type="ORF">ODALV1_LOCUS9918</name>
</gene>
<reference evidence="2 3" key="1">
    <citation type="submission" date="2024-08" db="EMBL/GenBank/DDBJ databases">
        <authorList>
            <person name="Cucini C."/>
            <person name="Frati F."/>
        </authorList>
    </citation>
    <scope>NUCLEOTIDE SEQUENCE [LARGE SCALE GENOMIC DNA]</scope>
</reference>
<organism evidence="2 3">
    <name type="scientific">Orchesella dallaii</name>
    <dbReference type="NCBI Taxonomy" id="48710"/>
    <lineage>
        <taxon>Eukaryota</taxon>
        <taxon>Metazoa</taxon>
        <taxon>Ecdysozoa</taxon>
        <taxon>Arthropoda</taxon>
        <taxon>Hexapoda</taxon>
        <taxon>Collembola</taxon>
        <taxon>Entomobryomorpha</taxon>
        <taxon>Entomobryoidea</taxon>
        <taxon>Orchesellidae</taxon>
        <taxon>Orchesellinae</taxon>
        <taxon>Orchesella</taxon>
    </lineage>
</organism>